<gene>
    <name evidence="1" type="ORF">DMENIID0002_07450</name>
</gene>
<sequence>MQVGETNEPSLRGATLVATKQSNEFGLPLHSRGLTMMVWTPSYNCRKLEEEAVLGKEMSLRGVRKHDEAIQI</sequence>
<proteinExistence type="predicted"/>
<dbReference type="AlphaFoldDB" id="A0AAT9G8E4"/>
<reference evidence="1" key="1">
    <citation type="submission" date="2024-01" db="EMBL/GenBank/DDBJ databases">
        <title>Sequencing the genomes of a sandfly, Sergentomyia squamirostris, and its two endosymbionts.</title>
        <authorList>
            <person name="Itokawa K."/>
            <person name="Sanjoba C."/>
        </authorList>
    </citation>
    <scope>NUCLEOTIDE SEQUENCE</scope>
    <source>
        <strain evidence="1">RiSSQ</strain>
    </source>
</reference>
<dbReference type="EMBL" id="AP029170">
    <property type="protein sequence ID" value="BFD46099.1"/>
    <property type="molecule type" value="Genomic_DNA"/>
</dbReference>
<evidence type="ECO:0000313" key="1">
    <source>
        <dbReference type="EMBL" id="BFD46099.1"/>
    </source>
</evidence>
<accession>A0AAT9G8E4</accession>
<protein>
    <submittedName>
        <fullName evidence="1">Uncharacterized protein</fullName>
    </submittedName>
</protein>
<name>A0AAT9G8E4_9RICK</name>
<organism evidence="1">
    <name type="scientific">Candidatus Tisiphia endosymbiont of Sergentomyia squamirostris</name>
    <dbReference type="NCBI Taxonomy" id="3113639"/>
    <lineage>
        <taxon>Bacteria</taxon>
        <taxon>Pseudomonadati</taxon>
        <taxon>Pseudomonadota</taxon>
        <taxon>Alphaproteobacteria</taxon>
        <taxon>Rickettsiales</taxon>
        <taxon>Rickettsiaceae</taxon>
        <taxon>Rickettsieae</taxon>
        <taxon>Candidatus Tisiphia</taxon>
    </lineage>
</organism>